<name>A0A0A7LG57_9ARCH</name>
<keyword evidence="5" id="KW-1185">Reference proteome</keyword>
<dbReference type="InterPro" id="IPR036660">
    <property type="entry name" value="Fe-S_hydroAse_TtdB_cat_sf"/>
</dbReference>
<reference evidence="4 5" key="1">
    <citation type="journal article" date="2014" name="Appl. Environ. Microbiol.">
        <title>Comparative Genome Analysis of 'Candidatus Methanoplasma termitum' Indicates a New Mode of Energy Metabolism in the Seventh Order of Methanogens.</title>
        <authorList>
            <person name="Lang K."/>
            <person name="Schuldes J."/>
            <person name="Klingl A."/>
            <person name="Poehlein A."/>
            <person name="Daniel R."/>
            <person name="Brune A."/>
        </authorList>
    </citation>
    <scope>NUCLEOTIDE SEQUENCE [LARGE SCALE GENOMIC DNA]</scope>
    <source>
        <strain evidence="5">Mpt1</strain>
    </source>
</reference>
<proteinExistence type="inferred from homology"/>
<dbReference type="KEGG" id="mear:Mpt1_c14310"/>
<accession>A0A0A7LG57</accession>
<protein>
    <submittedName>
        <fullName evidence="4">Fumarate hydratase</fullName>
    </submittedName>
</protein>
<dbReference type="AlphaFoldDB" id="A0A0A7LG57"/>
<dbReference type="HOGENOM" id="CLU_098588_0_0_2"/>
<keyword evidence="2" id="KW-0456">Lyase</keyword>
<evidence type="ECO:0000259" key="3">
    <source>
        <dbReference type="Pfam" id="PF05683"/>
    </source>
</evidence>
<sequence>MELRTPLSENAVRSLRIGETIHLTGDVITGRDEVHIRAMEYLHKKGSIPKEIDNSVLYHCGPIIVNEGKGWKVLAAGPTTSARMNSLEPDMIRKFNIRAIIGKGGMSKEVGDAMREAGCVYLAAVGGTAVSLAEAVKEVRGVEWADLGMAEALWFFRVERMGPLIVAVDSKGNSLYENVRSKLIRGL</sequence>
<dbReference type="SUPFAM" id="SSF117457">
    <property type="entry name" value="FumA C-terminal domain-like"/>
    <property type="match status" value="1"/>
</dbReference>
<feature type="domain" description="Fe-S hydro-lyase tartrate dehydratase beta-type catalytic" evidence="3">
    <location>
        <begin position="2"/>
        <end position="178"/>
    </location>
</feature>
<dbReference type="PANTHER" id="PTHR43351:SF2">
    <property type="entry name" value="L(+)-TARTRATE DEHYDRATASE SUBUNIT BETA-RELATED"/>
    <property type="match status" value="1"/>
</dbReference>
<evidence type="ECO:0000256" key="2">
    <source>
        <dbReference type="ARBA" id="ARBA00023239"/>
    </source>
</evidence>
<evidence type="ECO:0000313" key="4">
    <source>
        <dbReference type="EMBL" id="AIZ57287.1"/>
    </source>
</evidence>
<dbReference type="GeneID" id="24819088"/>
<evidence type="ECO:0000313" key="5">
    <source>
        <dbReference type="Proteomes" id="UP000030787"/>
    </source>
</evidence>
<dbReference type="InterPro" id="IPR004647">
    <property type="entry name" value="Fe-S_hydro-lyase_TtdB-typ_cat"/>
</dbReference>
<dbReference type="Proteomes" id="UP000030787">
    <property type="component" value="Chromosome"/>
</dbReference>
<dbReference type="Pfam" id="PF05683">
    <property type="entry name" value="Fumerase_C"/>
    <property type="match status" value="1"/>
</dbReference>
<dbReference type="EMBL" id="CP010070">
    <property type="protein sequence ID" value="AIZ57287.1"/>
    <property type="molecule type" value="Genomic_DNA"/>
</dbReference>
<dbReference type="OrthoDB" id="34134at2157"/>
<organism evidence="4 5">
    <name type="scientific">Candidatus Methanoplasma termitum</name>
    <dbReference type="NCBI Taxonomy" id="1577791"/>
    <lineage>
        <taxon>Archaea</taxon>
        <taxon>Methanobacteriati</taxon>
        <taxon>Thermoplasmatota</taxon>
        <taxon>Thermoplasmata</taxon>
        <taxon>Methanomassiliicoccales</taxon>
        <taxon>Methanomassiliicoccaceae</taxon>
        <taxon>Candidatus Methanoplasma</taxon>
    </lineage>
</organism>
<dbReference type="Gene3D" id="3.20.130.10">
    <property type="entry name" value="Fe-S hydro-lyase, tartrate dehydratase beta-type, catalytic domain"/>
    <property type="match status" value="1"/>
</dbReference>
<comment type="similarity">
    <text evidence="1">Belongs to the class-I fumarase family.</text>
</comment>
<evidence type="ECO:0000256" key="1">
    <source>
        <dbReference type="ARBA" id="ARBA00008876"/>
    </source>
</evidence>
<gene>
    <name evidence="4" type="ORF">Mpt1_c14310</name>
</gene>
<dbReference type="GO" id="GO:0016836">
    <property type="term" value="F:hydro-lyase activity"/>
    <property type="evidence" value="ECO:0007669"/>
    <property type="project" value="InterPro"/>
</dbReference>
<dbReference type="PANTHER" id="PTHR43351">
    <property type="entry name" value="L(+)-TARTRATE DEHYDRATASE SUBUNIT BETA"/>
    <property type="match status" value="1"/>
</dbReference>
<dbReference type="STRING" id="1577791.Mpt1_c14310"/>
<dbReference type="RefSeq" id="WP_048113470.1">
    <property type="nucleotide sequence ID" value="NZ_CP010070.1"/>
</dbReference>
<dbReference type="NCBIfam" id="TIGR00723">
    <property type="entry name" value="ttdB_fumA_fumB"/>
    <property type="match status" value="1"/>
</dbReference>